<dbReference type="AlphaFoldDB" id="A0A7N2MQ74"/>
<dbReference type="Gramene" id="QL10p020720:mrna">
    <property type="protein sequence ID" value="QL10p020720:mrna"/>
    <property type="gene ID" value="QL10p020720"/>
</dbReference>
<reference evidence="2" key="2">
    <citation type="submission" date="2021-01" db="UniProtKB">
        <authorList>
            <consortium name="EnsemblPlants"/>
        </authorList>
    </citation>
    <scope>IDENTIFICATION</scope>
</reference>
<feature type="region of interest" description="Disordered" evidence="1">
    <location>
        <begin position="44"/>
        <end position="69"/>
    </location>
</feature>
<protein>
    <submittedName>
        <fullName evidence="2">Uncharacterized protein</fullName>
    </submittedName>
</protein>
<evidence type="ECO:0000256" key="1">
    <source>
        <dbReference type="SAM" id="MobiDB-lite"/>
    </source>
</evidence>
<evidence type="ECO:0000313" key="3">
    <source>
        <dbReference type="Proteomes" id="UP000594261"/>
    </source>
</evidence>
<keyword evidence="3" id="KW-1185">Reference proteome</keyword>
<dbReference type="Proteomes" id="UP000594261">
    <property type="component" value="Chromosome 10"/>
</dbReference>
<dbReference type="SUPFAM" id="SSF140106">
    <property type="entry name" value="Calcyclin-binding protein-like"/>
    <property type="match status" value="1"/>
</dbReference>
<name>A0A7N2MQ74_QUELO</name>
<dbReference type="InterPro" id="IPR037201">
    <property type="entry name" value="CacyBP_N"/>
</dbReference>
<dbReference type="EnsemblPlants" id="QL10p020720:mrna">
    <property type="protein sequence ID" value="QL10p020720:mrna"/>
    <property type="gene ID" value="QL10p020720"/>
</dbReference>
<organism evidence="2 3">
    <name type="scientific">Quercus lobata</name>
    <name type="common">Valley oak</name>
    <dbReference type="NCBI Taxonomy" id="97700"/>
    <lineage>
        <taxon>Eukaryota</taxon>
        <taxon>Viridiplantae</taxon>
        <taxon>Streptophyta</taxon>
        <taxon>Embryophyta</taxon>
        <taxon>Tracheophyta</taxon>
        <taxon>Spermatophyta</taxon>
        <taxon>Magnoliopsida</taxon>
        <taxon>eudicotyledons</taxon>
        <taxon>Gunneridae</taxon>
        <taxon>Pentapetalae</taxon>
        <taxon>rosids</taxon>
        <taxon>fabids</taxon>
        <taxon>Fagales</taxon>
        <taxon>Fagaceae</taxon>
        <taxon>Quercus</taxon>
    </lineage>
</organism>
<reference evidence="2 3" key="1">
    <citation type="journal article" date="2016" name="G3 (Bethesda)">
        <title>First Draft Assembly and Annotation of the Genome of a California Endemic Oak Quercus lobata Nee (Fagaceae).</title>
        <authorList>
            <person name="Sork V.L."/>
            <person name="Fitz-Gibbon S.T."/>
            <person name="Puiu D."/>
            <person name="Crepeau M."/>
            <person name="Gugger P.F."/>
            <person name="Sherman R."/>
            <person name="Stevens K."/>
            <person name="Langley C.H."/>
            <person name="Pellegrini M."/>
            <person name="Salzberg S.L."/>
        </authorList>
    </citation>
    <scope>NUCLEOTIDE SEQUENCE [LARGE SCALE GENOMIC DNA]</scope>
    <source>
        <strain evidence="2 3">cv. SW786</strain>
    </source>
</reference>
<feature type="compositionally biased region" description="Basic residues" evidence="1">
    <location>
        <begin position="49"/>
        <end position="63"/>
    </location>
</feature>
<evidence type="ECO:0000313" key="2">
    <source>
        <dbReference type="EnsemblPlants" id="QL10p020720:mrna"/>
    </source>
</evidence>
<proteinExistence type="predicted"/>
<dbReference type="InParanoid" id="A0A7N2MQ74"/>
<sequence length="69" mass="7936">MADEVALDLEELRHLQSIAKRPRVLSLISSQIDNLDKGEMGFVDCGGRPVKKQRKTKRKKTKKKDTDER</sequence>
<dbReference type="EMBL" id="LRBV02000010">
    <property type="status" value="NOT_ANNOTATED_CDS"/>
    <property type="molecule type" value="Genomic_DNA"/>
</dbReference>
<accession>A0A7N2MQ74</accession>